<protein>
    <submittedName>
        <fullName evidence="1">Uncharacterized protein</fullName>
    </submittedName>
</protein>
<gene>
    <name evidence="1" type="ORF">MQE35_00595</name>
</gene>
<evidence type="ECO:0000313" key="1">
    <source>
        <dbReference type="EMBL" id="UOB17812.1"/>
    </source>
</evidence>
<sequence length="134" mass="15998">MAGISSIFLFIGLYVRKYYPSKNNSSNEELYSIYEEYRKLWKLSSLLPHFEENEEVNSQDLLHTSNELTNWYFSGGFKLLSDKSSKTFTLIQDELREKKFQTVKESDYHYLKNLFGFLQSEITSEMIIRNKQMF</sequence>
<dbReference type="AlphaFoldDB" id="A0A9E6ZZ26"/>
<dbReference type="KEGG" id="fbm:MQE35_00595"/>
<dbReference type="RefSeq" id="WP_255843560.1">
    <property type="nucleotide sequence ID" value="NZ_CP094358.1"/>
</dbReference>
<keyword evidence="2" id="KW-1185">Reference proteome</keyword>
<reference evidence="1" key="1">
    <citation type="submission" date="2022-03" db="EMBL/GenBank/DDBJ databases">
        <title>Description of Abyssus ytuae gen. nov., sp. nov., a novel member of the family Flavobacteriaceae isolated from the sediment of Mariana Trench.</title>
        <authorList>
            <person name="Zhang J."/>
            <person name="Xu X."/>
        </authorList>
    </citation>
    <scope>NUCLEOTIDE SEQUENCE</scope>
    <source>
        <strain evidence="1">MT3330</strain>
    </source>
</reference>
<dbReference type="EMBL" id="CP094358">
    <property type="protein sequence ID" value="UOB17812.1"/>
    <property type="molecule type" value="Genomic_DNA"/>
</dbReference>
<evidence type="ECO:0000313" key="2">
    <source>
        <dbReference type="Proteomes" id="UP000831290"/>
    </source>
</evidence>
<proteinExistence type="predicted"/>
<accession>A0A9E6ZZ26</accession>
<organism evidence="1 2">
    <name type="scientific">Abyssalbus ytuae</name>
    <dbReference type="NCBI Taxonomy" id="2926907"/>
    <lineage>
        <taxon>Bacteria</taxon>
        <taxon>Pseudomonadati</taxon>
        <taxon>Bacteroidota</taxon>
        <taxon>Flavobacteriia</taxon>
        <taxon>Flavobacteriales</taxon>
        <taxon>Flavobacteriaceae</taxon>
        <taxon>Abyssalbus</taxon>
    </lineage>
</organism>
<name>A0A9E6ZZ26_9FLAO</name>
<dbReference type="Proteomes" id="UP000831290">
    <property type="component" value="Chromosome"/>
</dbReference>